<organism evidence="1 2">
    <name type="scientific">Naumovozyma castellii</name>
    <name type="common">Yeast</name>
    <name type="synonym">Saccharomyces castellii</name>
    <dbReference type="NCBI Taxonomy" id="27288"/>
    <lineage>
        <taxon>Eukaryota</taxon>
        <taxon>Fungi</taxon>
        <taxon>Dikarya</taxon>
        <taxon>Ascomycota</taxon>
        <taxon>Saccharomycotina</taxon>
        <taxon>Saccharomycetes</taxon>
        <taxon>Saccharomycetales</taxon>
        <taxon>Saccharomycetaceae</taxon>
        <taxon>Naumovozyma</taxon>
    </lineage>
</organism>
<dbReference type="OMA" id="KSCQWGH"/>
<dbReference type="OrthoDB" id="4031898at2759"/>
<dbReference type="RefSeq" id="XP_003673328.1">
    <property type="nucleotide sequence ID" value="XM_003673280.1"/>
</dbReference>
<keyword evidence="2" id="KW-1185">Reference proteome</keyword>
<dbReference type="STRING" id="1064592.G0V649"/>
<dbReference type="InParanoid" id="G0V649"/>
<dbReference type="InterPro" id="IPR008732">
    <property type="entry name" value="Pet122"/>
</dbReference>
<dbReference type="GeneID" id="96900426"/>
<dbReference type="GO" id="GO:0005743">
    <property type="term" value="C:mitochondrial inner membrane"/>
    <property type="evidence" value="ECO:0007669"/>
    <property type="project" value="InterPro"/>
</dbReference>
<dbReference type="GO" id="GO:0003743">
    <property type="term" value="F:translation initiation factor activity"/>
    <property type="evidence" value="ECO:0007669"/>
    <property type="project" value="InterPro"/>
</dbReference>
<dbReference type="eggNOG" id="ENOG502RYT2">
    <property type="taxonomic scope" value="Eukaryota"/>
</dbReference>
<proteinExistence type="predicted"/>
<dbReference type="EMBL" id="HE576752">
    <property type="protein sequence ID" value="CCC66940.1"/>
    <property type="molecule type" value="Genomic_DNA"/>
</dbReference>
<dbReference type="Proteomes" id="UP000001640">
    <property type="component" value="Chromosome 1"/>
</dbReference>
<dbReference type="Pfam" id="PF05476">
    <property type="entry name" value="PET122"/>
    <property type="match status" value="1"/>
</dbReference>
<reference evidence="1 2" key="1">
    <citation type="journal article" date="2011" name="Proc. Natl. Acad. Sci. U.S.A.">
        <title>Evolutionary erosion of yeast sex chromosomes by mating-type switching accidents.</title>
        <authorList>
            <person name="Gordon J.L."/>
            <person name="Armisen D."/>
            <person name="Proux-Wera E."/>
            <person name="Oheigeartaigh S.S."/>
            <person name="Byrne K.P."/>
            <person name="Wolfe K.H."/>
        </authorList>
    </citation>
    <scope>NUCLEOTIDE SEQUENCE [LARGE SCALE GENOMIC DNA]</scope>
    <source>
        <strain evidence="2">ATCC 76901 / BCRC 22586 / CBS 4309 / NBRC 1992 / NRRL Y-12630</strain>
    </source>
</reference>
<name>G0V649_NAUCA</name>
<dbReference type="FunCoup" id="G0V649">
    <property type="interactions" value="54"/>
</dbReference>
<evidence type="ECO:0000313" key="1">
    <source>
        <dbReference type="EMBL" id="CCC66940.1"/>
    </source>
</evidence>
<dbReference type="GO" id="GO:0070131">
    <property type="term" value="P:positive regulation of mitochondrial translation"/>
    <property type="evidence" value="ECO:0007669"/>
    <property type="project" value="InterPro"/>
</dbReference>
<evidence type="ECO:0000313" key="2">
    <source>
        <dbReference type="Proteomes" id="UP000001640"/>
    </source>
</evidence>
<dbReference type="AlphaFoldDB" id="G0V649"/>
<gene>
    <name evidence="1" type="primary">NCAS0A03820</name>
    <name evidence="1" type="ordered locus">NCAS_0A03820</name>
</gene>
<dbReference type="KEGG" id="ncs:NCAS_0A03820"/>
<reference key="2">
    <citation type="submission" date="2011-08" db="EMBL/GenBank/DDBJ databases">
        <title>Genome sequence of Naumovozyma castellii.</title>
        <authorList>
            <person name="Gordon J.L."/>
            <person name="Armisen D."/>
            <person name="Proux-Wera E."/>
            <person name="OhEigeartaigh S.S."/>
            <person name="Byrne K.P."/>
            <person name="Wolfe K.H."/>
        </authorList>
    </citation>
    <scope>NUCLEOTIDE SEQUENCE</scope>
    <source>
        <strain>Type strain:CBS 4309</strain>
    </source>
</reference>
<protein>
    <submittedName>
        <fullName evidence="1">Uncharacterized protein</fullName>
    </submittedName>
</protein>
<accession>G0V649</accession>
<dbReference type="HOGENOM" id="CLU_084817_0_0_1"/>
<sequence>MIMVAHKQVVGRSRRFLTTASKNKILCNCLNRNFDLALKEIRAVPTTEMDHHLIQTCLIRSCYWGHIASVDYIWYKYVMQLHSLVIRPELLCDIGNLAIQEEKYFLPEHIYMYYKTVYGNNAQGLRWEDEYKLLKNKMEGFAKGTMEKTTFKEKWKVFLEDLDNYLPKDTVFRVRDFPYLTKSVVGAADSDLLYSILFNENKLTIANPSTLTLLLNMILLQSEWAIEFRISTFKKFLSVYKSLNADYRDSLLILFHECQGNAYRLSEVTKYVEDTLKGYDLVSLQARFG</sequence>